<evidence type="ECO:0000313" key="3">
    <source>
        <dbReference type="Proteomes" id="UP001597417"/>
    </source>
</evidence>
<evidence type="ECO:0000256" key="1">
    <source>
        <dbReference type="SAM" id="Phobius"/>
    </source>
</evidence>
<reference evidence="3" key="1">
    <citation type="journal article" date="2019" name="Int. J. Syst. Evol. Microbiol.">
        <title>The Global Catalogue of Microorganisms (GCM) 10K type strain sequencing project: providing services to taxonomists for standard genome sequencing and annotation.</title>
        <authorList>
            <consortium name="The Broad Institute Genomics Platform"/>
            <consortium name="The Broad Institute Genome Sequencing Center for Infectious Disease"/>
            <person name="Wu L."/>
            <person name="Ma J."/>
        </authorList>
    </citation>
    <scope>NUCLEOTIDE SEQUENCE [LARGE SCALE GENOMIC DNA]</scope>
    <source>
        <strain evidence="3">CGMCC 4.7645</strain>
    </source>
</reference>
<sequence>MCLTGAFLLYPAGTAVALFLTRWYSEVLAETVTFGKGPGSRERRAIISDASLLLVVAVVPVVCLRWRSCAR</sequence>
<keyword evidence="1" id="KW-0812">Transmembrane</keyword>
<organism evidence="2 3">
    <name type="scientific">Amycolatopsis pigmentata</name>
    <dbReference type="NCBI Taxonomy" id="450801"/>
    <lineage>
        <taxon>Bacteria</taxon>
        <taxon>Bacillati</taxon>
        <taxon>Actinomycetota</taxon>
        <taxon>Actinomycetes</taxon>
        <taxon>Pseudonocardiales</taxon>
        <taxon>Pseudonocardiaceae</taxon>
        <taxon>Amycolatopsis</taxon>
    </lineage>
</organism>
<keyword evidence="3" id="KW-1185">Reference proteome</keyword>
<dbReference type="RefSeq" id="WP_378262171.1">
    <property type="nucleotide sequence ID" value="NZ_JBHUKR010000004.1"/>
</dbReference>
<feature type="transmembrane region" description="Helical" evidence="1">
    <location>
        <begin position="45"/>
        <end position="66"/>
    </location>
</feature>
<feature type="transmembrane region" description="Helical" evidence="1">
    <location>
        <begin position="7"/>
        <end position="25"/>
    </location>
</feature>
<keyword evidence="1" id="KW-1133">Transmembrane helix</keyword>
<dbReference type="Proteomes" id="UP001597417">
    <property type="component" value="Unassembled WGS sequence"/>
</dbReference>
<proteinExistence type="predicted"/>
<comment type="caution">
    <text evidence="2">The sequence shown here is derived from an EMBL/GenBank/DDBJ whole genome shotgun (WGS) entry which is preliminary data.</text>
</comment>
<keyword evidence="1" id="KW-0472">Membrane</keyword>
<name>A0ABW5FT98_9PSEU</name>
<protein>
    <submittedName>
        <fullName evidence="2">Uncharacterized protein</fullName>
    </submittedName>
</protein>
<accession>A0ABW5FT98</accession>
<evidence type="ECO:0000313" key="2">
    <source>
        <dbReference type="EMBL" id="MFD2415926.1"/>
    </source>
</evidence>
<dbReference type="EMBL" id="JBHUKR010000004">
    <property type="protein sequence ID" value="MFD2415926.1"/>
    <property type="molecule type" value="Genomic_DNA"/>
</dbReference>
<gene>
    <name evidence="2" type="ORF">ACFSXZ_06255</name>
</gene>